<keyword evidence="3" id="KW-1185">Reference proteome</keyword>
<dbReference type="AlphaFoldDB" id="A0ABC8JS43"/>
<name>A0ABC8JS43_ERUVS</name>
<evidence type="ECO:0000313" key="2">
    <source>
        <dbReference type="EMBL" id="CAH8337806.1"/>
    </source>
</evidence>
<organism evidence="2 3">
    <name type="scientific">Eruca vesicaria subsp. sativa</name>
    <name type="common">Garden rocket</name>
    <name type="synonym">Eruca sativa</name>
    <dbReference type="NCBI Taxonomy" id="29727"/>
    <lineage>
        <taxon>Eukaryota</taxon>
        <taxon>Viridiplantae</taxon>
        <taxon>Streptophyta</taxon>
        <taxon>Embryophyta</taxon>
        <taxon>Tracheophyta</taxon>
        <taxon>Spermatophyta</taxon>
        <taxon>Magnoliopsida</taxon>
        <taxon>eudicotyledons</taxon>
        <taxon>Gunneridae</taxon>
        <taxon>Pentapetalae</taxon>
        <taxon>rosids</taxon>
        <taxon>malvids</taxon>
        <taxon>Brassicales</taxon>
        <taxon>Brassicaceae</taxon>
        <taxon>Brassiceae</taxon>
        <taxon>Eruca</taxon>
    </lineage>
</organism>
<evidence type="ECO:0000256" key="1">
    <source>
        <dbReference type="SAM" id="MobiDB-lite"/>
    </source>
</evidence>
<comment type="caution">
    <text evidence="2">The sequence shown here is derived from an EMBL/GenBank/DDBJ whole genome shotgun (WGS) entry which is preliminary data.</text>
</comment>
<reference evidence="2 3" key="1">
    <citation type="submission" date="2022-03" db="EMBL/GenBank/DDBJ databases">
        <authorList>
            <person name="Macdonald S."/>
            <person name="Ahmed S."/>
            <person name="Newling K."/>
        </authorList>
    </citation>
    <scope>NUCLEOTIDE SEQUENCE [LARGE SCALE GENOMIC DNA]</scope>
</reference>
<evidence type="ECO:0000313" key="3">
    <source>
        <dbReference type="Proteomes" id="UP001642260"/>
    </source>
</evidence>
<gene>
    <name evidence="2" type="ORF">ERUC_LOCUS14694</name>
</gene>
<feature type="compositionally biased region" description="Basic and acidic residues" evidence="1">
    <location>
        <begin position="68"/>
        <end position="81"/>
    </location>
</feature>
<protein>
    <submittedName>
        <fullName evidence="2">Uncharacterized protein</fullName>
    </submittedName>
</protein>
<feature type="region of interest" description="Disordered" evidence="1">
    <location>
        <begin position="1"/>
        <end position="37"/>
    </location>
</feature>
<proteinExistence type="predicted"/>
<feature type="compositionally biased region" description="Basic and acidic residues" evidence="1">
    <location>
        <begin position="25"/>
        <end position="37"/>
    </location>
</feature>
<feature type="compositionally biased region" description="Acidic residues" evidence="1">
    <location>
        <begin position="1"/>
        <end position="11"/>
    </location>
</feature>
<accession>A0ABC8JS43</accession>
<sequence length="91" mass="10729">MSCHEEEEEEASLLHGTEEEASVINEDRLDDGDGRDRDLATVEIRNEKTWADRGGEEMRYKDERLAVKTEAKGTRERERERKQHRLSLMRL</sequence>
<feature type="region of interest" description="Disordered" evidence="1">
    <location>
        <begin position="68"/>
        <end position="91"/>
    </location>
</feature>
<dbReference type="Proteomes" id="UP001642260">
    <property type="component" value="Unassembled WGS sequence"/>
</dbReference>
<dbReference type="EMBL" id="CAKOAT010138487">
    <property type="protein sequence ID" value="CAH8337806.1"/>
    <property type="molecule type" value="Genomic_DNA"/>
</dbReference>
<feature type="compositionally biased region" description="Basic residues" evidence="1">
    <location>
        <begin position="82"/>
        <end position="91"/>
    </location>
</feature>